<dbReference type="GO" id="GO:0005856">
    <property type="term" value="C:cytoskeleton"/>
    <property type="evidence" value="ECO:0007669"/>
    <property type="project" value="UniProtKB-SubCell"/>
</dbReference>
<dbReference type="KEGG" id="ccin:107274701"/>
<dbReference type="RefSeq" id="XP_024947678.1">
    <property type="nucleotide sequence ID" value="XM_025091910.1"/>
</dbReference>
<feature type="region of interest" description="Disordered" evidence="6">
    <location>
        <begin position="56"/>
        <end position="79"/>
    </location>
</feature>
<evidence type="ECO:0000256" key="2">
    <source>
        <dbReference type="ARBA" id="ARBA00005885"/>
    </source>
</evidence>
<dbReference type="GeneID" id="107274701"/>
<dbReference type="Pfam" id="PF06886">
    <property type="entry name" value="TPX2"/>
    <property type="match status" value="1"/>
</dbReference>
<feature type="compositionally biased region" description="Polar residues" evidence="6">
    <location>
        <begin position="59"/>
        <end position="72"/>
    </location>
</feature>
<evidence type="ECO:0000313" key="8">
    <source>
        <dbReference type="Proteomes" id="UP000694920"/>
    </source>
</evidence>
<feature type="region of interest" description="Disordered" evidence="6">
    <location>
        <begin position="92"/>
        <end position="138"/>
    </location>
</feature>
<dbReference type="InterPro" id="IPR027329">
    <property type="entry name" value="TPX2_C"/>
</dbReference>
<organism evidence="8 9">
    <name type="scientific">Cephus cinctus</name>
    <name type="common">Wheat stem sawfly</name>
    <dbReference type="NCBI Taxonomy" id="211228"/>
    <lineage>
        <taxon>Eukaryota</taxon>
        <taxon>Metazoa</taxon>
        <taxon>Ecdysozoa</taxon>
        <taxon>Arthropoda</taxon>
        <taxon>Hexapoda</taxon>
        <taxon>Insecta</taxon>
        <taxon>Pterygota</taxon>
        <taxon>Neoptera</taxon>
        <taxon>Endopterygota</taxon>
        <taxon>Hymenoptera</taxon>
        <taxon>Cephoidea</taxon>
        <taxon>Cephidae</taxon>
        <taxon>Cephus</taxon>
    </lineage>
</organism>
<feature type="compositionally biased region" description="Polar residues" evidence="6">
    <location>
        <begin position="102"/>
        <end position="122"/>
    </location>
</feature>
<keyword evidence="3" id="KW-0963">Cytoplasm</keyword>
<proteinExistence type="inferred from homology"/>
<accession>A0AAJ7CFV7</accession>
<gene>
    <name evidence="9 10" type="primary">LOC107274701</name>
</gene>
<feature type="coiled-coil region" evidence="5">
    <location>
        <begin position="235"/>
        <end position="271"/>
    </location>
</feature>
<evidence type="ECO:0000256" key="1">
    <source>
        <dbReference type="ARBA" id="ARBA00004245"/>
    </source>
</evidence>
<evidence type="ECO:0000256" key="4">
    <source>
        <dbReference type="ARBA" id="ARBA00023212"/>
    </source>
</evidence>
<evidence type="ECO:0000256" key="5">
    <source>
        <dbReference type="SAM" id="Coils"/>
    </source>
</evidence>
<evidence type="ECO:0000256" key="3">
    <source>
        <dbReference type="ARBA" id="ARBA00022490"/>
    </source>
</evidence>
<evidence type="ECO:0000256" key="6">
    <source>
        <dbReference type="SAM" id="MobiDB-lite"/>
    </source>
</evidence>
<comment type="similarity">
    <text evidence="2">Belongs to the TPX2 family.</text>
</comment>
<dbReference type="RefSeq" id="XP_015609583.1">
    <property type="nucleotide sequence ID" value="XM_015754097.2"/>
</dbReference>
<evidence type="ECO:0000259" key="7">
    <source>
        <dbReference type="Pfam" id="PF06886"/>
    </source>
</evidence>
<sequence length="308" mass="36189">MSEDLEKIAEDNDRKKYENWNTYRNVKDIWECIDSPQFLDFNEITNHDLPYLDQFGTPKWSSQNKKQTENVPSPNPDDEVADILLSGLSLTNEKQEEHSHRSNGATINLNQPSTSKHVCNNPSEKKTVHNQQKTGNRHCTKLSPFSFDAQNKRMLERKEERMKKMLEEERKMFPVFYAKPVPRYIKARAQKSHSEIACNPSSTVQDPVPSTKVKKTKPRSPVLHTARRARQRAQFDNAIKQREVQSETAKKLEEENAKKMEQRQIAKFRKQLIHKANPVRSYQQLPPREKRPLTEPMTPFCIKRRRFH</sequence>
<name>A0AAJ7CFV7_CEPCN</name>
<dbReference type="Proteomes" id="UP000694920">
    <property type="component" value="Unplaced"/>
</dbReference>
<evidence type="ECO:0000313" key="10">
    <source>
        <dbReference type="RefSeq" id="XP_024947678.1"/>
    </source>
</evidence>
<keyword evidence="5" id="KW-0175">Coiled coil</keyword>
<reference evidence="9 10" key="1">
    <citation type="submission" date="2025-04" db="UniProtKB">
        <authorList>
            <consortium name="RefSeq"/>
        </authorList>
    </citation>
    <scope>IDENTIFICATION</scope>
</reference>
<feature type="region of interest" description="Disordered" evidence="6">
    <location>
        <begin position="193"/>
        <end position="223"/>
    </location>
</feature>
<protein>
    <submittedName>
        <fullName evidence="9 10">Targeting protein for Xklp2-like isoform X1</fullName>
    </submittedName>
</protein>
<dbReference type="AlphaFoldDB" id="A0AAJ7CFV7"/>
<comment type="subcellular location">
    <subcellularLocation>
        <location evidence="1">Cytoplasm</location>
        <location evidence="1">Cytoskeleton</location>
    </subcellularLocation>
</comment>
<keyword evidence="8" id="KW-1185">Reference proteome</keyword>
<evidence type="ECO:0000313" key="9">
    <source>
        <dbReference type="RefSeq" id="XP_015609583.1"/>
    </source>
</evidence>
<keyword evidence="4" id="KW-0206">Cytoskeleton</keyword>
<feature type="domain" description="TPX2 C-terminal" evidence="7">
    <location>
        <begin position="222"/>
        <end position="295"/>
    </location>
</feature>